<evidence type="ECO:0000256" key="2">
    <source>
        <dbReference type="ARBA" id="ARBA00023163"/>
    </source>
</evidence>
<dbReference type="Pfam" id="PF00104">
    <property type="entry name" value="Hormone_recep"/>
    <property type="match status" value="1"/>
</dbReference>
<dbReference type="WBParaSite" id="ACRNAN_scaffold353.g24842.t1">
    <property type="protein sequence ID" value="ACRNAN_scaffold353.g24842.t1"/>
    <property type="gene ID" value="ACRNAN_scaffold353.g24842"/>
</dbReference>
<sequence length="289" mass="33831">MSEKRQFNMKPTEFQIKEILAQPASCINLAPGLRLTFLQQLCVGFSEFYEAIGVNKLANETNVTIAKEFDRVQHLKFQTKFLLALAKLLMKCDNFNELHFDDKWLLYKNAWMTFYKIERFYASVQLFGTSFKDCRVIYYDTTALDYSEKNIKLKDMESQNNDQWNNYWNPLRNKYVKCVLIPLKEMKLSQFELTYILAQIVWNVGDLDGLSEKANRIAEEVNSQIANELHNYYVHENHLTNYAERLTKINKMISATESVIHVKKDLGLVAEIFNLWNLEIVGSELCDIG</sequence>
<keyword evidence="5" id="KW-1185">Reference proteome</keyword>
<dbReference type="AlphaFoldDB" id="A0A914DQS8"/>
<keyword evidence="3" id="KW-0675">Receptor</keyword>
<dbReference type="PANTHER" id="PTHR45680">
    <property type="entry name" value="NUCLEAR HORMONE RECEPTOR FAMILY"/>
    <property type="match status" value="1"/>
</dbReference>
<evidence type="ECO:0000313" key="6">
    <source>
        <dbReference type="WBParaSite" id="ACRNAN_scaffold353.g24842.t1"/>
    </source>
</evidence>
<dbReference type="InterPro" id="IPR051152">
    <property type="entry name" value="C.elegans_Orphan_NR"/>
</dbReference>
<dbReference type="PANTHER" id="PTHR45680:SF29">
    <property type="entry name" value="NUCLEAR HORMONE RECEPTOR FAMILY"/>
    <property type="match status" value="1"/>
</dbReference>
<organism evidence="5 6">
    <name type="scientific">Acrobeloides nanus</name>
    <dbReference type="NCBI Taxonomy" id="290746"/>
    <lineage>
        <taxon>Eukaryota</taxon>
        <taxon>Metazoa</taxon>
        <taxon>Ecdysozoa</taxon>
        <taxon>Nematoda</taxon>
        <taxon>Chromadorea</taxon>
        <taxon>Rhabditida</taxon>
        <taxon>Tylenchina</taxon>
        <taxon>Cephalobomorpha</taxon>
        <taxon>Cephaloboidea</taxon>
        <taxon>Cephalobidae</taxon>
        <taxon>Acrobeloides</taxon>
    </lineage>
</organism>
<keyword evidence="1" id="KW-0805">Transcription regulation</keyword>
<keyword evidence="2" id="KW-0804">Transcription</keyword>
<reference evidence="6" key="1">
    <citation type="submission" date="2022-11" db="UniProtKB">
        <authorList>
            <consortium name="WormBaseParasite"/>
        </authorList>
    </citation>
    <scope>IDENTIFICATION</scope>
</reference>
<dbReference type="InterPro" id="IPR000536">
    <property type="entry name" value="Nucl_hrmn_rcpt_lig-bd"/>
</dbReference>
<evidence type="ECO:0000256" key="1">
    <source>
        <dbReference type="ARBA" id="ARBA00023015"/>
    </source>
</evidence>
<evidence type="ECO:0000259" key="4">
    <source>
        <dbReference type="PROSITE" id="PS51843"/>
    </source>
</evidence>
<dbReference type="SUPFAM" id="SSF48508">
    <property type="entry name" value="Nuclear receptor ligand-binding domain"/>
    <property type="match status" value="1"/>
</dbReference>
<accession>A0A914DQS8</accession>
<dbReference type="PROSITE" id="PS51843">
    <property type="entry name" value="NR_LBD"/>
    <property type="match status" value="1"/>
</dbReference>
<feature type="domain" description="NR LBD" evidence="4">
    <location>
        <begin position="49"/>
        <end position="289"/>
    </location>
</feature>
<dbReference type="Proteomes" id="UP000887540">
    <property type="component" value="Unplaced"/>
</dbReference>
<dbReference type="InterPro" id="IPR035500">
    <property type="entry name" value="NHR-like_dom_sf"/>
</dbReference>
<dbReference type="SMART" id="SM00430">
    <property type="entry name" value="HOLI"/>
    <property type="match status" value="1"/>
</dbReference>
<dbReference type="Gene3D" id="1.10.565.10">
    <property type="entry name" value="Retinoid X Receptor"/>
    <property type="match status" value="1"/>
</dbReference>
<proteinExistence type="predicted"/>
<evidence type="ECO:0000256" key="3">
    <source>
        <dbReference type="ARBA" id="ARBA00023170"/>
    </source>
</evidence>
<name>A0A914DQS8_9BILA</name>
<evidence type="ECO:0000313" key="5">
    <source>
        <dbReference type="Proteomes" id="UP000887540"/>
    </source>
</evidence>
<protein>
    <submittedName>
        <fullName evidence="6">NR LBD domain-containing protein</fullName>
    </submittedName>
</protein>